<name>A0A0A9C4N0_ARUDO</name>
<organism evidence="2">
    <name type="scientific">Arundo donax</name>
    <name type="common">Giant reed</name>
    <name type="synonym">Donax arundinaceus</name>
    <dbReference type="NCBI Taxonomy" id="35708"/>
    <lineage>
        <taxon>Eukaryota</taxon>
        <taxon>Viridiplantae</taxon>
        <taxon>Streptophyta</taxon>
        <taxon>Embryophyta</taxon>
        <taxon>Tracheophyta</taxon>
        <taxon>Spermatophyta</taxon>
        <taxon>Magnoliopsida</taxon>
        <taxon>Liliopsida</taxon>
        <taxon>Poales</taxon>
        <taxon>Poaceae</taxon>
        <taxon>PACMAD clade</taxon>
        <taxon>Arundinoideae</taxon>
        <taxon>Arundineae</taxon>
        <taxon>Arundo</taxon>
    </lineage>
</organism>
<feature type="transmembrane region" description="Helical" evidence="1">
    <location>
        <begin position="81"/>
        <end position="97"/>
    </location>
</feature>
<keyword evidence="1" id="KW-0812">Transmembrane</keyword>
<reference evidence="2" key="2">
    <citation type="journal article" date="2015" name="Data Brief">
        <title>Shoot transcriptome of the giant reed, Arundo donax.</title>
        <authorList>
            <person name="Barrero R.A."/>
            <person name="Guerrero F.D."/>
            <person name="Moolhuijzen P."/>
            <person name="Goolsby J.A."/>
            <person name="Tidwell J."/>
            <person name="Bellgard S.E."/>
            <person name="Bellgard M.I."/>
        </authorList>
    </citation>
    <scope>NUCLEOTIDE SEQUENCE</scope>
    <source>
        <tissue evidence="2">Shoot tissue taken approximately 20 cm above the soil surface</tissue>
    </source>
</reference>
<reference evidence="2" key="1">
    <citation type="submission" date="2014-09" db="EMBL/GenBank/DDBJ databases">
        <authorList>
            <person name="Magalhaes I.L.F."/>
            <person name="Oliveira U."/>
            <person name="Santos F.R."/>
            <person name="Vidigal T.H.D.A."/>
            <person name="Brescovit A.D."/>
            <person name="Santos A.J."/>
        </authorList>
    </citation>
    <scope>NUCLEOTIDE SEQUENCE</scope>
    <source>
        <tissue evidence="2">Shoot tissue taken approximately 20 cm above the soil surface</tissue>
    </source>
</reference>
<dbReference type="EMBL" id="GBRH01226656">
    <property type="protein sequence ID" value="JAD71239.1"/>
    <property type="molecule type" value="Transcribed_RNA"/>
</dbReference>
<dbReference type="AlphaFoldDB" id="A0A0A9C4N0"/>
<protein>
    <submittedName>
        <fullName evidence="2">Uncharacterized protein</fullName>
    </submittedName>
</protein>
<accession>A0A0A9C4N0</accession>
<keyword evidence="1" id="KW-0472">Membrane</keyword>
<keyword evidence="1" id="KW-1133">Transmembrane helix</keyword>
<evidence type="ECO:0000313" key="2">
    <source>
        <dbReference type="EMBL" id="JAD71239.1"/>
    </source>
</evidence>
<sequence>MSTWKAFMKADGTDSSIPWFHGLSSRIDSRDDDSRKSACINSRRSHLHVQPLSMRKRQHDYPVIYSFSLLHSAFWFHRKTLLPYVVATLVLSCFVISR</sequence>
<evidence type="ECO:0000256" key="1">
    <source>
        <dbReference type="SAM" id="Phobius"/>
    </source>
</evidence>
<proteinExistence type="predicted"/>